<reference evidence="3" key="1">
    <citation type="submission" date="2016-10" db="EMBL/GenBank/DDBJ databases">
        <authorList>
            <person name="Varghese N."/>
            <person name="Submissions S."/>
        </authorList>
    </citation>
    <scope>NUCLEOTIDE SEQUENCE [LARGE SCALE GENOMIC DNA]</scope>
    <source>
        <strain evidence="3">BL47</strain>
    </source>
</reference>
<dbReference type="AlphaFoldDB" id="A0A1H0EG88"/>
<dbReference type="Proteomes" id="UP000198704">
    <property type="component" value="Unassembled WGS sequence"/>
</dbReference>
<dbReference type="Pfam" id="PF07969">
    <property type="entry name" value="Amidohydro_3"/>
    <property type="match status" value="1"/>
</dbReference>
<name>A0A1H0EG88_9HYPH</name>
<dbReference type="InterPro" id="IPR013108">
    <property type="entry name" value="Amidohydro_3"/>
</dbReference>
<dbReference type="Gene3D" id="3.10.310.70">
    <property type="match status" value="1"/>
</dbReference>
<dbReference type="CDD" id="cd01300">
    <property type="entry name" value="YtcJ_like"/>
    <property type="match status" value="1"/>
</dbReference>
<dbReference type="GO" id="GO:0016810">
    <property type="term" value="F:hydrolase activity, acting on carbon-nitrogen (but not peptide) bonds"/>
    <property type="evidence" value="ECO:0007669"/>
    <property type="project" value="InterPro"/>
</dbReference>
<proteinExistence type="predicted"/>
<dbReference type="RefSeq" id="WP_091718363.1">
    <property type="nucleotide sequence ID" value="NZ_FNHS01000011.1"/>
</dbReference>
<organism evidence="2 3">
    <name type="scientific">Methylobacterium phyllostachyos</name>
    <dbReference type="NCBI Taxonomy" id="582672"/>
    <lineage>
        <taxon>Bacteria</taxon>
        <taxon>Pseudomonadati</taxon>
        <taxon>Pseudomonadota</taxon>
        <taxon>Alphaproteobacteria</taxon>
        <taxon>Hyphomicrobiales</taxon>
        <taxon>Methylobacteriaceae</taxon>
        <taxon>Methylobacterium</taxon>
    </lineage>
</organism>
<dbReference type="InterPro" id="IPR011059">
    <property type="entry name" value="Metal-dep_hydrolase_composite"/>
</dbReference>
<dbReference type="OrthoDB" id="9811399at2"/>
<evidence type="ECO:0000259" key="1">
    <source>
        <dbReference type="Pfam" id="PF07969"/>
    </source>
</evidence>
<accession>A0A1H0EG88</accession>
<protein>
    <recommendedName>
        <fullName evidence="1">Amidohydrolase 3 domain-containing protein</fullName>
    </recommendedName>
</protein>
<dbReference type="SUPFAM" id="SSF51338">
    <property type="entry name" value="Composite domain of metallo-dependent hydrolases"/>
    <property type="match status" value="1"/>
</dbReference>
<dbReference type="InterPro" id="IPR033932">
    <property type="entry name" value="YtcJ-like"/>
</dbReference>
<dbReference type="PANTHER" id="PTHR22642">
    <property type="entry name" value="IMIDAZOLONEPROPIONASE"/>
    <property type="match status" value="1"/>
</dbReference>
<sequence length="545" mass="58416">MPSEITLFEARRVITMNPSRPDATHIAVRDGRVLMVGTQPEFDGLDAVLDRRFADKVILPGFVEGHAHVMEGTLWRQTYVGAGDRRSPDGRRVPGLRDIGAVVDRLSEADRSIADPDQLLYGWGFDPLHLGGARLTRHDLDRVSTTRPVMVHHASLHITNVNSLLLEMAGFDENTAIDGVPKLPDGTPSGELQGIAARLRLFRGLGYNPMSGTLDAADVARFGAAAQLQGITTIADLHNDLTDATVAVYGAACTEGLPVRIVPALASVSCPPEDGVAKIGRLAAASTDRLRFGIVKIVVDGSIQGFTARLLPPGYHNGAPNGLWYVAPEDLDRIVGIYHAAGIQLHIHTNGNEATEAALDAVEKAQITHPRPDHRHTLQHCQMATEAQLRRVKALGLCLNLFSNHLYYWGDAHHDLTMGPERAARIDAAGSAARLGIPLAIHSDAPVTPLGPLFTAWCAVNRTTSSGRVLGPEERLSVAQALHAVTLGAAYTLRMDQCVGSIEAGKFADFAVLDADPFETPLEALKDIPVYATVLGGRVFAVPPA</sequence>
<dbReference type="Gene3D" id="2.30.40.10">
    <property type="entry name" value="Urease, subunit C, domain 1"/>
    <property type="match status" value="1"/>
</dbReference>
<evidence type="ECO:0000313" key="2">
    <source>
        <dbReference type="EMBL" id="SDN81331.1"/>
    </source>
</evidence>
<feature type="domain" description="Amidohydrolase 3" evidence="1">
    <location>
        <begin position="55"/>
        <end position="539"/>
    </location>
</feature>
<dbReference type="SUPFAM" id="SSF51556">
    <property type="entry name" value="Metallo-dependent hydrolases"/>
    <property type="match status" value="1"/>
</dbReference>
<evidence type="ECO:0000313" key="3">
    <source>
        <dbReference type="Proteomes" id="UP000198704"/>
    </source>
</evidence>
<dbReference type="EMBL" id="FNHS01000011">
    <property type="protein sequence ID" value="SDN81331.1"/>
    <property type="molecule type" value="Genomic_DNA"/>
</dbReference>
<dbReference type="STRING" id="582672.SAMN05216360_111169"/>
<dbReference type="InterPro" id="IPR032466">
    <property type="entry name" value="Metal_Hydrolase"/>
</dbReference>
<keyword evidence="3" id="KW-1185">Reference proteome</keyword>
<dbReference type="PANTHER" id="PTHR22642:SF2">
    <property type="entry name" value="PROTEIN LONG AFTER FAR-RED 3"/>
    <property type="match status" value="1"/>
</dbReference>
<dbReference type="Gene3D" id="3.20.20.140">
    <property type="entry name" value="Metal-dependent hydrolases"/>
    <property type="match status" value="1"/>
</dbReference>
<gene>
    <name evidence="2" type="ORF">SAMN05216360_111169</name>
</gene>